<evidence type="ECO:0000313" key="2">
    <source>
        <dbReference type="EMBL" id="EGC35529.1"/>
    </source>
</evidence>
<evidence type="ECO:0000256" key="1">
    <source>
        <dbReference type="SAM" id="MobiDB-lite"/>
    </source>
</evidence>
<keyword evidence="3" id="KW-1185">Reference proteome</keyword>
<feature type="compositionally biased region" description="Low complexity" evidence="1">
    <location>
        <begin position="194"/>
        <end position="208"/>
    </location>
</feature>
<dbReference type="OrthoDB" id="19610at2759"/>
<feature type="region of interest" description="Disordered" evidence="1">
    <location>
        <begin position="1"/>
        <end position="79"/>
    </location>
</feature>
<dbReference type="KEGG" id="dpp:DICPUDRAFT_152145"/>
<dbReference type="GeneID" id="10501296"/>
<dbReference type="FunCoup" id="F0ZKK7">
    <property type="interactions" value="398"/>
</dbReference>
<feature type="compositionally biased region" description="Acidic residues" evidence="1">
    <location>
        <begin position="179"/>
        <end position="189"/>
    </location>
</feature>
<dbReference type="EMBL" id="GL871057">
    <property type="protein sequence ID" value="EGC35529.1"/>
    <property type="molecule type" value="Genomic_DNA"/>
</dbReference>
<dbReference type="RefSeq" id="XP_003287955.1">
    <property type="nucleotide sequence ID" value="XM_003287907.1"/>
</dbReference>
<dbReference type="InParanoid" id="F0ZKK7"/>
<feature type="compositionally biased region" description="Low complexity" evidence="1">
    <location>
        <begin position="454"/>
        <end position="473"/>
    </location>
</feature>
<protein>
    <submittedName>
        <fullName evidence="2">Uncharacterized protein</fullName>
    </submittedName>
</protein>
<proteinExistence type="predicted"/>
<feature type="region of interest" description="Disordered" evidence="1">
    <location>
        <begin position="454"/>
        <end position="485"/>
    </location>
</feature>
<organism evidence="2 3">
    <name type="scientific">Dictyostelium purpureum</name>
    <name type="common">Slime mold</name>
    <dbReference type="NCBI Taxonomy" id="5786"/>
    <lineage>
        <taxon>Eukaryota</taxon>
        <taxon>Amoebozoa</taxon>
        <taxon>Evosea</taxon>
        <taxon>Eumycetozoa</taxon>
        <taxon>Dictyostelia</taxon>
        <taxon>Dictyosteliales</taxon>
        <taxon>Dictyosteliaceae</taxon>
        <taxon>Dictyostelium</taxon>
    </lineage>
</organism>
<feature type="compositionally biased region" description="Low complexity" evidence="1">
    <location>
        <begin position="1"/>
        <end position="13"/>
    </location>
</feature>
<evidence type="ECO:0000313" key="3">
    <source>
        <dbReference type="Proteomes" id="UP000001064"/>
    </source>
</evidence>
<dbReference type="PANTHER" id="PTHR48146">
    <property type="entry name" value="K-STIMULATED PYROPHOSPHATE-ENERGIZED SODIUM PUMP PROTEIN"/>
    <property type="match status" value="1"/>
</dbReference>
<dbReference type="PANTHER" id="PTHR48146:SF2">
    <property type="entry name" value="K-STIMULATED PYROPHOSPHATE-ENERGIZED SODIUM PUMP PROTEIN"/>
    <property type="match status" value="1"/>
</dbReference>
<feature type="region of interest" description="Disordered" evidence="1">
    <location>
        <begin position="138"/>
        <end position="232"/>
    </location>
</feature>
<feature type="compositionally biased region" description="Low complexity" evidence="1">
    <location>
        <begin position="26"/>
        <end position="79"/>
    </location>
</feature>
<dbReference type="eggNOG" id="ENOG502QW6I">
    <property type="taxonomic scope" value="Eukaryota"/>
</dbReference>
<accession>F0ZKK7</accession>
<feature type="region of interest" description="Disordered" evidence="1">
    <location>
        <begin position="525"/>
        <end position="576"/>
    </location>
</feature>
<feature type="compositionally biased region" description="Low complexity" evidence="1">
    <location>
        <begin position="162"/>
        <end position="178"/>
    </location>
</feature>
<reference evidence="3" key="1">
    <citation type="journal article" date="2011" name="Genome Biol.">
        <title>Comparative genomics of the social amoebae Dictyostelium discoideum and Dictyostelium purpureum.</title>
        <authorList>
            <consortium name="US DOE Joint Genome Institute (JGI-PGF)"/>
            <person name="Sucgang R."/>
            <person name="Kuo A."/>
            <person name="Tian X."/>
            <person name="Salerno W."/>
            <person name="Parikh A."/>
            <person name="Feasley C.L."/>
            <person name="Dalin E."/>
            <person name="Tu H."/>
            <person name="Huang E."/>
            <person name="Barry K."/>
            <person name="Lindquist E."/>
            <person name="Shapiro H."/>
            <person name="Bruce D."/>
            <person name="Schmutz J."/>
            <person name="Salamov A."/>
            <person name="Fey P."/>
            <person name="Gaudet P."/>
            <person name="Anjard C."/>
            <person name="Babu M.M."/>
            <person name="Basu S."/>
            <person name="Bushmanova Y."/>
            <person name="van der Wel H."/>
            <person name="Katoh-Kurasawa M."/>
            <person name="Dinh C."/>
            <person name="Coutinho P.M."/>
            <person name="Saito T."/>
            <person name="Elias M."/>
            <person name="Schaap P."/>
            <person name="Kay R.R."/>
            <person name="Henrissat B."/>
            <person name="Eichinger L."/>
            <person name="Rivero F."/>
            <person name="Putnam N.H."/>
            <person name="West C.M."/>
            <person name="Loomis W.F."/>
            <person name="Chisholm R.L."/>
            <person name="Shaulsky G."/>
            <person name="Strassmann J.E."/>
            <person name="Queller D.C."/>
            <person name="Kuspa A."/>
            <person name="Grigoriev I.V."/>
        </authorList>
    </citation>
    <scope>NUCLEOTIDE SEQUENCE [LARGE SCALE GENOMIC DNA]</scope>
    <source>
        <strain evidence="3">QSDP1</strain>
    </source>
</reference>
<dbReference type="AlphaFoldDB" id="F0ZKK7"/>
<sequence>MGTNNQNKQQKNNVKNKKLNKEKNSNLKNSTTNKENNIDFENNNIEYNKSLDNNNNNSSNNNSNNNNNNNSSEINNNKNKLLKNKVVQFKIIEDNPNMDISGCSSNDESEAILKKVKETLKHEDDVEIIGTSDQIISNSTTAIGSSGSSGNGGSSKHPMIRNNSSNNINEIISGGEELSGSDEEYEQEKEENNKSNNYTTTSTTTTITENDEEDLNNSNTHSTTEEDDEREEEYDYGLHNYYNTSNDEKEINEEDEKFEKEKIIQKYKLNRSSNKVLITNTLKKSIDNEKENDISEKLAIPEASSGGEYSSSANSPMPTLKLSVFDDKTTMSKRELGQHVDGKDVANVVSESLNLESNNKHSSFKILEKKKSLDNLELNPFLKSLSEKRNNFIKKITQKVWSTLNQATSDDLSTSQKDRIIQEVFKDISLEIDEPVFEYLTTLSDKDIEKVNNNLNQSQPQSSSPINSPSIQSGSKSPTTFTIPTFKNSSKKDGILNNYYPYPCLDVAAKRLKLTPTAYISNTSPSTSMLNTSSSSTRIGSGSSTLGSSGKGILNSSTSSGSGYHSSGSGSGKENSPNEKEIYYYQLISQYFLNNPDKVELFRPLLQSLWTNNQWFYLIYGSMFFSWLLEYRLSLTPQLNILIKASNRLFWYDCDRYTRKYYQIYSTIKQKLVDRSLWNGLCEASKDLESTSSNDPDLMRTNLLRNRRIWIDFYHIISVFYFYYEKTNEGLDEFRYNINRQYQDFILDTIQKKHIASENNNNNSNSNNEPTPGISSTKELVLSIDDLFVRGVIKHLNLIKHEETLIGYIDRCLVFKENWDLNPTTKVKLQSCLYSLTKPGSPAYVPRSVRTKSRAVLDQLFPNGKFSRHTVNLFFRLLHPYYSIGSIIHWGLDFIKSYIPFLNNNSNNKISNNK</sequence>
<name>F0ZKK7_DICPU</name>
<dbReference type="Proteomes" id="UP000001064">
    <property type="component" value="Unassembled WGS sequence"/>
</dbReference>
<gene>
    <name evidence="2" type="ORF">DICPUDRAFT_152145</name>
</gene>
<dbReference type="VEuPathDB" id="AmoebaDB:DICPUDRAFT_152145"/>
<feature type="compositionally biased region" description="Low complexity" evidence="1">
    <location>
        <begin position="525"/>
        <end position="568"/>
    </location>
</feature>
<feature type="compositionally biased region" description="Polar residues" evidence="1">
    <location>
        <begin position="474"/>
        <end position="485"/>
    </location>
</feature>